<dbReference type="Pfam" id="PF01243">
    <property type="entry name" value="PNPOx_N"/>
    <property type="match status" value="1"/>
</dbReference>
<evidence type="ECO:0000313" key="3">
    <source>
        <dbReference type="Proteomes" id="UP001196661"/>
    </source>
</evidence>
<dbReference type="Gene3D" id="2.30.110.10">
    <property type="entry name" value="Electron Transport, Fmn-binding Protein, Chain A"/>
    <property type="match status" value="1"/>
</dbReference>
<reference evidence="2 3" key="1">
    <citation type="journal article" date="2021" name="Mar. Drugs">
        <title>Genome Reduction and Secondary Metabolism of the Marine Sponge-Associated Cyanobacterium Leptothoe.</title>
        <authorList>
            <person name="Konstantinou D."/>
            <person name="Popin R.V."/>
            <person name="Fewer D.P."/>
            <person name="Sivonen K."/>
            <person name="Gkelis S."/>
        </authorList>
    </citation>
    <scope>NUCLEOTIDE SEQUENCE [LARGE SCALE GENOMIC DNA]</scope>
    <source>
        <strain evidence="2 3">TAU-MAC 1615</strain>
    </source>
</reference>
<sequence length="167" mass="18395">MITAKIAQSIESSVLCWLATVAPDGSPNVSPKEVFMHDGNGKIIVAHIASLQTVRNIENNPRVCLSFVNVFTQKGHKVRGTATILRASHERYPQQKANLAQLVGDTFPILAVIEVEPTKVEEIIAPSYRMFPNTTTNKMVQQALATYNVTEYQNDGQDNSNLDGEAR</sequence>
<evidence type="ECO:0000313" key="2">
    <source>
        <dbReference type="EMBL" id="MBT9312422.1"/>
    </source>
</evidence>
<accession>A0ABS5Y3L7</accession>
<protein>
    <submittedName>
        <fullName evidence="2">Pyridoxamine 5'-phosphate oxidase family protein</fullName>
    </submittedName>
</protein>
<organism evidence="2 3">
    <name type="scientific">Leptothoe kymatousa TAU-MAC 1615</name>
    <dbReference type="NCBI Taxonomy" id="2364775"/>
    <lineage>
        <taxon>Bacteria</taxon>
        <taxon>Bacillati</taxon>
        <taxon>Cyanobacteriota</taxon>
        <taxon>Cyanophyceae</taxon>
        <taxon>Nodosilineales</taxon>
        <taxon>Cymatolegaceae</taxon>
        <taxon>Leptothoe</taxon>
        <taxon>Leptothoe kymatousa</taxon>
    </lineage>
</organism>
<dbReference type="RefSeq" id="WP_215618321.1">
    <property type="nucleotide sequence ID" value="NZ_JADOER010000008.1"/>
</dbReference>
<name>A0ABS5Y3L7_9CYAN</name>
<proteinExistence type="predicted"/>
<gene>
    <name evidence="2" type="ORF">IXB28_09415</name>
</gene>
<dbReference type="InterPro" id="IPR011576">
    <property type="entry name" value="Pyridox_Oxase_N"/>
</dbReference>
<dbReference type="EMBL" id="JADOER010000008">
    <property type="protein sequence ID" value="MBT9312422.1"/>
    <property type="molecule type" value="Genomic_DNA"/>
</dbReference>
<dbReference type="PANTHER" id="PTHR40660:SF1">
    <property type="entry name" value="5'-PHOSPHATE OXIDASE PUTATIVE DOMAIN-CONTAINING PROTEIN-RELATED"/>
    <property type="match status" value="1"/>
</dbReference>
<dbReference type="PANTHER" id="PTHR40660">
    <property type="entry name" value="5'-PHOSPHATE OXIDASE PUTATIVE DOMAIN-CONTAINING PROTEIN-RELATED"/>
    <property type="match status" value="1"/>
</dbReference>
<keyword evidence="3" id="KW-1185">Reference proteome</keyword>
<evidence type="ECO:0000259" key="1">
    <source>
        <dbReference type="Pfam" id="PF01243"/>
    </source>
</evidence>
<dbReference type="Proteomes" id="UP001196661">
    <property type="component" value="Unassembled WGS sequence"/>
</dbReference>
<comment type="caution">
    <text evidence="2">The sequence shown here is derived from an EMBL/GenBank/DDBJ whole genome shotgun (WGS) entry which is preliminary data.</text>
</comment>
<feature type="domain" description="Pyridoxamine 5'-phosphate oxidase N-terminal" evidence="1">
    <location>
        <begin position="2"/>
        <end position="122"/>
    </location>
</feature>
<dbReference type="InterPro" id="IPR012349">
    <property type="entry name" value="Split_barrel_FMN-bd"/>
</dbReference>
<dbReference type="SUPFAM" id="SSF50475">
    <property type="entry name" value="FMN-binding split barrel"/>
    <property type="match status" value="1"/>
</dbReference>